<dbReference type="GO" id="GO:0016491">
    <property type="term" value="F:oxidoreductase activity"/>
    <property type="evidence" value="ECO:0007669"/>
    <property type="project" value="UniProtKB-KW"/>
</dbReference>
<proteinExistence type="inferred from homology"/>
<comment type="function">
    <text evidence="5">Catalyzes the reduction of dihydromonapterin to tetrahydromonapterin. Also has lower activity with dihydrofolate.</text>
</comment>
<keyword evidence="3" id="KW-0521">NADP</keyword>
<evidence type="ECO:0000256" key="7">
    <source>
        <dbReference type="ARBA" id="ARBA00039145"/>
    </source>
</evidence>
<evidence type="ECO:0000256" key="2">
    <source>
        <dbReference type="ARBA" id="ARBA00022563"/>
    </source>
</evidence>
<dbReference type="SUPFAM" id="SSF51735">
    <property type="entry name" value="NAD(P)-binding Rossmann-fold domains"/>
    <property type="match status" value="1"/>
</dbReference>
<gene>
    <name evidence="12" type="primary">folM</name>
    <name evidence="12" type="ORF">OLW01_08875</name>
</gene>
<accession>A0ABY7AIF9</accession>
<evidence type="ECO:0000313" key="12">
    <source>
        <dbReference type="EMBL" id="WAJ69299.1"/>
    </source>
</evidence>
<protein>
    <recommendedName>
        <fullName evidence="8">Dihydromonapterin reductase</fullName>
        <ecNumber evidence="1">1.5.1.3</ecNumber>
        <ecNumber evidence="7">1.5.1.50</ecNumber>
    </recommendedName>
    <alternativeName>
        <fullName evidence="9">Dihydrofolate reductase</fullName>
    </alternativeName>
</protein>
<dbReference type="Pfam" id="PF00106">
    <property type="entry name" value="adh_short"/>
    <property type="match status" value="1"/>
</dbReference>
<evidence type="ECO:0000256" key="4">
    <source>
        <dbReference type="ARBA" id="ARBA00023002"/>
    </source>
</evidence>
<dbReference type="PANTHER" id="PTHR43639">
    <property type="entry name" value="OXIDOREDUCTASE, SHORT-CHAIN DEHYDROGENASE/REDUCTASE FAMILY (AFU_ORTHOLOGUE AFUA_5G02870)"/>
    <property type="match status" value="1"/>
</dbReference>
<evidence type="ECO:0000256" key="8">
    <source>
        <dbReference type="ARBA" id="ARBA00039631"/>
    </source>
</evidence>
<keyword evidence="2" id="KW-0554">One-carbon metabolism</keyword>
<dbReference type="InterPro" id="IPR036291">
    <property type="entry name" value="NAD(P)-bd_dom_sf"/>
</dbReference>
<dbReference type="PANTHER" id="PTHR43639:SF6">
    <property type="entry name" value="DIHYDROMONAPTERIN REDUCTASE"/>
    <property type="match status" value="1"/>
</dbReference>
<dbReference type="NCBIfam" id="NF005066">
    <property type="entry name" value="PRK06483.1"/>
    <property type="match status" value="1"/>
</dbReference>
<keyword evidence="4 12" id="KW-0560">Oxidoreductase</keyword>
<evidence type="ECO:0000256" key="11">
    <source>
        <dbReference type="ARBA" id="ARBA00049376"/>
    </source>
</evidence>
<dbReference type="InterPro" id="IPR002347">
    <property type="entry name" value="SDR_fam"/>
</dbReference>
<evidence type="ECO:0000256" key="1">
    <source>
        <dbReference type="ARBA" id="ARBA00012856"/>
    </source>
</evidence>
<reference evidence="12" key="1">
    <citation type="submission" date="2022-10" db="EMBL/GenBank/DDBJ databases">
        <title>Catenovulum adriacola sp. nov. isolated in the Harbour of Susak.</title>
        <authorList>
            <person name="Schoch T."/>
            <person name="Reich S.J."/>
            <person name="Stoeferle S."/>
            <person name="Flaiz M."/>
            <person name="Kazda M."/>
            <person name="Riedel C.U."/>
            <person name="Duerre P."/>
        </authorList>
    </citation>
    <scope>NUCLEOTIDE SEQUENCE</scope>
    <source>
        <strain evidence="12">TS8</strain>
    </source>
</reference>
<dbReference type="Gene3D" id="3.40.50.720">
    <property type="entry name" value="NAD(P)-binding Rossmann-like Domain"/>
    <property type="match status" value="1"/>
</dbReference>
<dbReference type="PROSITE" id="PS00061">
    <property type="entry name" value="ADH_SHORT"/>
    <property type="match status" value="1"/>
</dbReference>
<evidence type="ECO:0000256" key="9">
    <source>
        <dbReference type="ARBA" id="ARBA00042299"/>
    </source>
</evidence>
<evidence type="ECO:0000256" key="6">
    <source>
        <dbReference type="ARBA" id="ARBA00038212"/>
    </source>
</evidence>
<keyword evidence="13" id="KW-1185">Reference proteome</keyword>
<comment type="similarity">
    <text evidence="6">Belongs to the short-chain dehydrogenases/reductases (SDR) family. FolM subfamily.</text>
</comment>
<evidence type="ECO:0000313" key="13">
    <source>
        <dbReference type="Proteomes" id="UP001163726"/>
    </source>
</evidence>
<dbReference type="RefSeq" id="WP_268073496.1">
    <property type="nucleotide sequence ID" value="NZ_CP109965.1"/>
</dbReference>
<evidence type="ECO:0000256" key="5">
    <source>
        <dbReference type="ARBA" id="ARBA00037508"/>
    </source>
</evidence>
<sequence>MKNTIIITGGAQRVGLASALALHRSGYQVVITYRRYREKIKELQALGITCVQADFSQDEGILFFIEWVKQNVESLRAIIHNASDWKAESDEADTISLMNQMMQIHVQAPYQLNLALKNYFSQSSTGDIIHITDYTVEKGSEDHIAYCASKAALANLTLSFATKYAPTIKVNTIAPSLIIFNQGDTQAYKEETLSKSLFGIEPGTQEMVAAIEYILSSDYMTGRTLKLDGGRHLA</sequence>
<dbReference type="InterPro" id="IPR020904">
    <property type="entry name" value="Sc_DH/Rdtase_CS"/>
</dbReference>
<dbReference type="EC" id="1.5.1.3" evidence="1"/>
<dbReference type="PRINTS" id="PR00081">
    <property type="entry name" value="GDHRDH"/>
</dbReference>
<evidence type="ECO:0000256" key="3">
    <source>
        <dbReference type="ARBA" id="ARBA00022857"/>
    </source>
</evidence>
<name>A0ABY7AIF9_9ALTE</name>
<organism evidence="12 13">
    <name type="scientific">Catenovulum adriaticum</name>
    <dbReference type="NCBI Taxonomy" id="2984846"/>
    <lineage>
        <taxon>Bacteria</taxon>
        <taxon>Pseudomonadati</taxon>
        <taxon>Pseudomonadota</taxon>
        <taxon>Gammaproteobacteria</taxon>
        <taxon>Alteromonadales</taxon>
        <taxon>Alteromonadaceae</taxon>
        <taxon>Catenovulum</taxon>
    </lineage>
</organism>
<comment type="catalytic activity">
    <reaction evidence="10">
        <text>(6S)-5,6,7,8-tetrahydrofolate + NADP(+) = 7,8-dihydrofolate + NADPH + H(+)</text>
        <dbReference type="Rhea" id="RHEA:15009"/>
        <dbReference type="ChEBI" id="CHEBI:15378"/>
        <dbReference type="ChEBI" id="CHEBI:57451"/>
        <dbReference type="ChEBI" id="CHEBI:57453"/>
        <dbReference type="ChEBI" id="CHEBI:57783"/>
        <dbReference type="ChEBI" id="CHEBI:58349"/>
        <dbReference type="EC" id="1.5.1.3"/>
    </reaction>
</comment>
<dbReference type="EC" id="1.5.1.50" evidence="7"/>
<evidence type="ECO:0000256" key="10">
    <source>
        <dbReference type="ARBA" id="ARBA00048873"/>
    </source>
</evidence>
<comment type="catalytic activity">
    <reaction evidence="11">
        <text>7,8-dihydromonapterin + NADPH + H(+) = 5,6,7,8-tetrahydromonapterin + NADP(+)</text>
        <dbReference type="Rhea" id="RHEA:34847"/>
        <dbReference type="ChEBI" id="CHEBI:15378"/>
        <dbReference type="ChEBI" id="CHEBI:57783"/>
        <dbReference type="ChEBI" id="CHEBI:58349"/>
        <dbReference type="ChEBI" id="CHEBI:71175"/>
        <dbReference type="ChEBI" id="CHEBI:71177"/>
        <dbReference type="EC" id="1.5.1.50"/>
    </reaction>
</comment>
<dbReference type="Proteomes" id="UP001163726">
    <property type="component" value="Chromosome"/>
</dbReference>
<dbReference type="EMBL" id="CP109965">
    <property type="protein sequence ID" value="WAJ69299.1"/>
    <property type="molecule type" value="Genomic_DNA"/>
</dbReference>